<organism evidence="4 5">
    <name type="scientific">Paeniglutamicibacter gangotriensis</name>
    <dbReference type="NCBI Taxonomy" id="254787"/>
    <lineage>
        <taxon>Bacteria</taxon>
        <taxon>Bacillati</taxon>
        <taxon>Actinomycetota</taxon>
        <taxon>Actinomycetes</taxon>
        <taxon>Micrococcales</taxon>
        <taxon>Micrococcaceae</taxon>
        <taxon>Paeniglutamicibacter</taxon>
    </lineage>
</organism>
<name>A0A5B0ELU2_9MICC</name>
<evidence type="ECO:0000313" key="4">
    <source>
        <dbReference type="EMBL" id="KAA0979746.1"/>
    </source>
</evidence>
<evidence type="ECO:0000256" key="2">
    <source>
        <dbReference type="SAM" id="Phobius"/>
    </source>
</evidence>
<keyword evidence="2" id="KW-1133">Transmembrane helix</keyword>
<dbReference type="EMBL" id="VOBL01000001">
    <property type="protein sequence ID" value="KAA0979746.1"/>
    <property type="molecule type" value="Genomic_DNA"/>
</dbReference>
<evidence type="ECO:0000313" key="5">
    <source>
        <dbReference type="Proteomes" id="UP000323856"/>
    </source>
</evidence>
<dbReference type="AlphaFoldDB" id="A0A5B0ELU2"/>
<keyword evidence="3" id="KW-0732">Signal</keyword>
<evidence type="ECO:0000256" key="1">
    <source>
        <dbReference type="SAM" id="MobiDB-lite"/>
    </source>
</evidence>
<protein>
    <submittedName>
        <fullName evidence="4">Uncharacterized protein</fullName>
    </submittedName>
</protein>
<reference evidence="4 5" key="1">
    <citation type="submission" date="2019-07" db="EMBL/GenBank/DDBJ databases">
        <title>Analysis of the biochemical properties, biological activity and biotechnological potential of siderophores and biosurfactants produced by Antarctic psychrotolerant bacteria.</title>
        <authorList>
            <person name="Styczynski M."/>
            <person name="Krucon T."/>
            <person name="Decewicz P."/>
            <person name="Dziewit L."/>
        </authorList>
    </citation>
    <scope>NUCLEOTIDE SEQUENCE [LARGE SCALE GENOMIC DNA]</scope>
    <source>
        <strain evidence="4 5">ANT_H27</strain>
    </source>
</reference>
<comment type="caution">
    <text evidence="4">The sequence shown here is derived from an EMBL/GenBank/DDBJ whole genome shotgun (WGS) entry which is preliminary data.</text>
</comment>
<proteinExistence type="predicted"/>
<gene>
    <name evidence="4" type="ORF">FQ154_00830</name>
</gene>
<dbReference type="Proteomes" id="UP000323856">
    <property type="component" value="Unassembled WGS sequence"/>
</dbReference>
<accession>A0A5B0ELU2</accession>
<feature type="transmembrane region" description="Helical" evidence="2">
    <location>
        <begin position="71"/>
        <end position="92"/>
    </location>
</feature>
<feature type="chain" id="PRO_5038643663" evidence="3">
    <location>
        <begin position="29"/>
        <end position="103"/>
    </location>
</feature>
<feature type="signal peptide" evidence="3">
    <location>
        <begin position="1"/>
        <end position="28"/>
    </location>
</feature>
<keyword evidence="2" id="KW-0812">Transmembrane</keyword>
<evidence type="ECO:0000256" key="3">
    <source>
        <dbReference type="SAM" id="SignalP"/>
    </source>
</evidence>
<feature type="region of interest" description="Disordered" evidence="1">
    <location>
        <begin position="48"/>
        <end position="67"/>
    </location>
</feature>
<sequence>MIKHLLSTMAEVVTVALALTLLPATVDAKPALASETVTTVTSTLPVAKNAASTTDERSTGPSSTSSVRLDVATPALVPIIGFILGMVVRYGIKHVIKVFGKQD</sequence>
<keyword evidence="2" id="KW-0472">Membrane</keyword>